<dbReference type="Pfam" id="PF16575">
    <property type="entry name" value="CLP1_P"/>
    <property type="match status" value="1"/>
</dbReference>
<dbReference type="GO" id="GO:0045111">
    <property type="term" value="C:intermediate filament cytoskeleton"/>
    <property type="evidence" value="ECO:0007669"/>
    <property type="project" value="Ensembl"/>
</dbReference>
<comment type="subcellular location">
    <subcellularLocation>
        <location evidence="1">Nucleus</location>
        <location evidence="1">Nucleolus</location>
    </subcellularLocation>
</comment>
<evidence type="ECO:0000256" key="2">
    <source>
        <dbReference type="ARBA" id="ARBA00011003"/>
    </source>
</evidence>
<dbReference type="GO" id="GO:0005524">
    <property type="term" value="F:ATP binding"/>
    <property type="evidence" value="ECO:0007669"/>
    <property type="project" value="UniProtKB-KW"/>
</dbReference>
<sequence>MARFSPDCAVVLLEHLDTPVTRFLLSHPSLSRSFEPQVRRQCLLRPVPSPHRPCRASGGLHTLLFFLEEDEGVPVVLVCGPKNTGKSTFNRYLINLLLNRLPVVEYMECDIGQAEFTPPGCISLSSITEPILGPPFTHQQMPGKMVYYGQTSCEQDTERYLDVVKYVFSYYKKEVPLVINTMGWVKGEGLLLLIDIIRLLSPSHIVQMDMCDWKVMPPLTSEHIHFSAGLHTKGKQQSKCKQLGVGNMESWKYPEGEDVSAPQHKLLYVHPEFPRAGVRVHSSILRDMSILGYLGHLQSPDIGAVLPLHSLVPYQVPFNAVALRVVHTDVAPSNIMYAVNASWVGLCCIPEEVRCQTEGPVLLTQTPICDCLGFGIVRGVDMEKKLYHILTPVPPANLRLVNCLLLGNIAIPSCVLVGQQGIEGEIPYVTSDYNYSIMGSGKLRKKKQHLKRRFECDYP</sequence>
<evidence type="ECO:0000313" key="11">
    <source>
        <dbReference type="Ensembl" id="ENSSCAP00000003161.1"/>
    </source>
</evidence>
<evidence type="ECO:0000259" key="10">
    <source>
        <dbReference type="Pfam" id="PF25467"/>
    </source>
</evidence>
<proteinExistence type="inferred from homology"/>
<keyword evidence="4" id="KW-0808">Transferase</keyword>
<evidence type="ECO:0000256" key="3">
    <source>
        <dbReference type="ARBA" id="ARBA00022552"/>
    </source>
</evidence>
<evidence type="ECO:0000256" key="5">
    <source>
        <dbReference type="ARBA" id="ARBA00022741"/>
    </source>
</evidence>
<evidence type="ECO:0000259" key="9">
    <source>
        <dbReference type="Pfam" id="PF16575"/>
    </source>
</evidence>
<dbReference type="InterPro" id="IPR032319">
    <property type="entry name" value="CLP1_P"/>
</dbReference>
<evidence type="ECO:0000256" key="8">
    <source>
        <dbReference type="ARBA" id="ARBA00023242"/>
    </source>
</evidence>
<dbReference type="PANTHER" id="PTHR12755">
    <property type="entry name" value="CLEAVAGE/POLYADENYLATION FACTOR IA SUBUNIT CLP1P"/>
    <property type="match status" value="1"/>
</dbReference>
<protein>
    <submittedName>
        <fullName evidence="11">Nucleolar protein 9</fullName>
    </submittedName>
</protein>
<dbReference type="GO" id="GO:0046404">
    <property type="term" value="F:ATP-dependent polydeoxyribonucleotide 5'-hydroxyl-kinase activity"/>
    <property type="evidence" value="ECO:0007669"/>
    <property type="project" value="Ensembl"/>
</dbReference>
<dbReference type="Pfam" id="PF25467">
    <property type="entry name" value="NOL9_C"/>
    <property type="match status" value="1"/>
</dbReference>
<dbReference type="AlphaFoldDB" id="A0A8C9U3Y9"/>
<keyword evidence="6" id="KW-0418">Kinase</keyword>
<dbReference type="GO" id="GO:0005730">
    <property type="term" value="C:nucleolus"/>
    <property type="evidence" value="ECO:0007669"/>
    <property type="project" value="UniProtKB-SubCell"/>
</dbReference>
<feature type="domain" description="NOL9 C-terminal" evidence="10">
    <location>
        <begin position="311"/>
        <end position="412"/>
    </location>
</feature>
<dbReference type="InterPro" id="IPR045116">
    <property type="entry name" value="Clp1/Grc3"/>
</dbReference>
<keyword evidence="12" id="KW-1185">Reference proteome</keyword>
<gene>
    <name evidence="11" type="primary">NOL9</name>
</gene>
<dbReference type="Ensembl" id="ENSSCAT00000003705.1">
    <property type="protein sequence ID" value="ENSSCAP00000003161.1"/>
    <property type="gene ID" value="ENSSCAG00000002688.1"/>
</dbReference>
<evidence type="ECO:0000256" key="7">
    <source>
        <dbReference type="ARBA" id="ARBA00022840"/>
    </source>
</evidence>
<dbReference type="GO" id="GO:0000448">
    <property type="term" value="P:cleavage in ITS2 between 5.8S rRNA and LSU-rRNA of tricistronic rRNA transcript (SSU-rRNA, 5.8S rRNA, LSU-rRNA)"/>
    <property type="evidence" value="ECO:0007669"/>
    <property type="project" value="TreeGrafter"/>
</dbReference>
<comment type="similarity">
    <text evidence="2">Belongs to the Clp1 family. NOL9/GRC3 subfamily.</text>
</comment>
<dbReference type="Proteomes" id="UP000694409">
    <property type="component" value="Unassembled WGS sequence"/>
</dbReference>
<reference evidence="11" key="1">
    <citation type="submission" date="2025-08" db="UniProtKB">
        <authorList>
            <consortium name="Ensembl"/>
        </authorList>
    </citation>
    <scope>IDENTIFICATION</scope>
</reference>
<evidence type="ECO:0000256" key="4">
    <source>
        <dbReference type="ARBA" id="ARBA00022679"/>
    </source>
</evidence>
<feature type="domain" description="Clp1 P-loop" evidence="9">
    <location>
        <begin position="80"/>
        <end position="209"/>
    </location>
</feature>
<keyword evidence="5" id="KW-0547">Nucleotide-binding</keyword>
<organism evidence="11 12">
    <name type="scientific">Serinus canaria</name>
    <name type="common">Island canary</name>
    <name type="synonym">Fringilla canaria</name>
    <dbReference type="NCBI Taxonomy" id="9135"/>
    <lineage>
        <taxon>Eukaryota</taxon>
        <taxon>Metazoa</taxon>
        <taxon>Chordata</taxon>
        <taxon>Craniata</taxon>
        <taxon>Vertebrata</taxon>
        <taxon>Euteleostomi</taxon>
        <taxon>Archelosauria</taxon>
        <taxon>Archosauria</taxon>
        <taxon>Dinosauria</taxon>
        <taxon>Saurischia</taxon>
        <taxon>Theropoda</taxon>
        <taxon>Coelurosauria</taxon>
        <taxon>Aves</taxon>
        <taxon>Neognathae</taxon>
        <taxon>Neoaves</taxon>
        <taxon>Telluraves</taxon>
        <taxon>Australaves</taxon>
        <taxon>Passeriformes</taxon>
        <taxon>Passeroidea</taxon>
        <taxon>Fringillidae</taxon>
        <taxon>Carduelinae</taxon>
        <taxon>Serinus</taxon>
    </lineage>
</organism>
<keyword evidence="7" id="KW-0067">ATP-binding</keyword>
<keyword evidence="3" id="KW-0698">rRNA processing</keyword>
<dbReference type="PANTHER" id="PTHR12755:SF3">
    <property type="entry name" value="POLYNUCLEOTIDE 5'-HYDROXYL-KINASE NOL9"/>
    <property type="match status" value="1"/>
</dbReference>
<dbReference type="GeneTree" id="ENSGT00940000153668"/>
<accession>A0A8C9U3Y9</accession>
<dbReference type="Gene3D" id="3.40.50.300">
    <property type="entry name" value="P-loop containing nucleotide triphosphate hydrolases"/>
    <property type="match status" value="1"/>
</dbReference>
<keyword evidence="8" id="KW-0539">Nucleus</keyword>
<evidence type="ECO:0000256" key="6">
    <source>
        <dbReference type="ARBA" id="ARBA00022777"/>
    </source>
</evidence>
<evidence type="ECO:0000313" key="12">
    <source>
        <dbReference type="Proteomes" id="UP000694409"/>
    </source>
</evidence>
<dbReference type="InterPro" id="IPR057570">
    <property type="entry name" value="NOL9_C"/>
</dbReference>
<evidence type="ECO:0000256" key="1">
    <source>
        <dbReference type="ARBA" id="ARBA00004604"/>
    </source>
</evidence>
<name>A0A8C9U3Y9_SERCA</name>
<reference evidence="11" key="2">
    <citation type="submission" date="2025-09" db="UniProtKB">
        <authorList>
            <consortium name="Ensembl"/>
        </authorList>
    </citation>
    <scope>IDENTIFICATION</scope>
</reference>
<dbReference type="OMA" id="CGPKNAG"/>
<dbReference type="InterPro" id="IPR027417">
    <property type="entry name" value="P-loop_NTPase"/>
</dbReference>